<feature type="compositionally biased region" description="Low complexity" evidence="5">
    <location>
        <begin position="174"/>
        <end position="199"/>
    </location>
</feature>
<dbReference type="GO" id="GO:0004673">
    <property type="term" value="F:protein histidine kinase activity"/>
    <property type="evidence" value="ECO:0007669"/>
    <property type="project" value="TreeGrafter"/>
</dbReference>
<dbReference type="STRING" id="361077.A0A151Z6S0"/>
<dbReference type="InterPro" id="IPR001789">
    <property type="entry name" value="Sig_transdc_resp-reg_receiver"/>
</dbReference>
<name>A0A151Z6S0_TIELA</name>
<dbReference type="Pfam" id="PF00072">
    <property type="entry name" value="Response_reg"/>
    <property type="match status" value="1"/>
</dbReference>
<dbReference type="PANTHER" id="PTHR45339">
    <property type="entry name" value="HYBRID SIGNAL TRANSDUCTION HISTIDINE KINASE J"/>
    <property type="match status" value="1"/>
</dbReference>
<dbReference type="EMBL" id="LODT01000039">
    <property type="protein sequence ID" value="KYQ89656.1"/>
    <property type="molecule type" value="Genomic_DNA"/>
</dbReference>
<dbReference type="OrthoDB" id="20265at2759"/>
<keyword evidence="1 4" id="KW-0597">Phosphoprotein</keyword>
<protein>
    <submittedName>
        <fullName evidence="7">Response regulator receiver domain-containing protein</fullName>
    </submittedName>
</protein>
<gene>
    <name evidence="7" type="ORF">DLAC_09622</name>
</gene>
<dbReference type="GO" id="GO:0000160">
    <property type="term" value="P:phosphorelay signal transduction system"/>
    <property type="evidence" value="ECO:0007669"/>
    <property type="project" value="UniProtKB-KW"/>
</dbReference>
<evidence type="ECO:0000256" key="4">
    <source>
        <dbReference type="PROSITE-ProRule" id="PRU00169"/>
    </source>
</evidence>
<dbReference type="PROSITE" id="PS50110">
    <property type="entry name" value="RESPONSE_REGULATORY"/>
    <property type="match status" value="1"/>
</dbReference>
<dbReference type="CDD" id="cd17546">
    <property type="entry name" value="REC_hyHK_CKI1_RcsC-like"/>
    <property type="match status" value="1"/>
</dbReference>
<dbReference type="InParanoid" id="A0A151Z6S0"/>
<evidence type="ECO:0000313" key="7">
    <source>
        <dbReference type="EMBL" id="KYQ89656.1"/>
    </source>
</evidence>
<feature type="domain" description="Response regulatory" evidence="6">
    <location>
        <begin position="31"/>
        <end position="145"/>
    </location>
</feature>
<dbReference type="GO" id="GO:0071474">
    <property type="term" value="P:cellular hyperosmotic response"/>
    <property type="evidence" value="ECO:0007669"/>
    <property type="project" value="TreeGrafter"/>
</dbReference>
<proteinExistence type="predicted"/>
<feature type="compositionally biased region" description="Low complexity" evidence="5">
    <location>
        <begin position="224"/>
        <end position="237"/>
    </location>
</feature>
<evidence type="ECO:0000256" key="1">
    <source>
        <dbReference type="ARBA" id="ARBA00022553"/>
    </source>
</evidence>
<evidence type="ECO:0000256" key="2">
    <source>
        <dbReference type="ARBA" id="ARBA00023012"/>
    </source>
</evidence>
<dbReference type="Proteomes" id="UP000076078">
    <property type="component" value="Unassembled WGS sequence"/>
</dbReference>
<sequence length="278" mass="31865">MNSPIINQNFLIQQQQVEQENNCTESLKKANILVADDDPLNRIIALNFLGRLGFNVYLAENGLQAYQANKMYNFDLILMDVHMPTMCGYESTQKIREYEQSLGKRTPIIALTTGDRDECLKAGMDEYLSKPAKFQQLDSMINSFLNNNNNTNNNKKISKLSTSSPNLLTSINHSISNNTESKNKNINNSNINSNINSKTTEQQDYNLKSISELPDQSSIENRLNQQNQSEQQQQQQQEPEHFRKLKQKNSTNDLILNNVIKSVKRSKSEPCFFSKKFK</sequence>
<dbReference type="InterPro" id="IPR011006">
    <property type="entry name" value="CheY-like_superfamily"/>
</dbReference>
<dbReference type="SUPFAM" id="SSF52172">
    <property type="entry name" value="CheY-like"/>
    <property type="match status" value="1"/>
</dbReference>
<reference evidence="7 8" key="1">
    <citation type="submission" date="2015-12" db="EMBL/GenBank/DDBJ databases">
        <title>Dictyostelia acquired genes for synthesis and detection of signals that induce cell-type specialization by lateral gene transfer from prokaryotes.</title>
        <authorList>
            <person name="Gloeckner G."/>
            <person name="Schaap P."/>
        </authorList>
    </citation>
    <scope>NUCLEOTIDE SEQUENCE [LARGE SCALE GENOMIC DNA]</scope>
    <source>
        <strain evidence="7 8">TK</strain>
    </source>
</reference>
<dbReference type="SMART" id="SM00448">
    <property type="entry name" value="REC"/>
    <property type="match status" value="1"/>
</dbReference>
<accession>A0A151Z6S0</accession>
<comment type="caution">
    <text evidence="7">The sequence shown here is derived from an EMBL/GenBank/DDBJ whole genome shotgun (WGS) entry which is preliminary data.</text>
</comment>
<dbReference type="AlphaFoldDB" id="A0A151Z6S0"/>
<dbReference type="PANTHER" id="PTHR45339:SF1">
    <property type="entry name" value="HYBRID SIGNAL TRANSDUCTION HISTIDINE KINASE J"/>
    <property type="match status" value="1"/>
</dbReference>
<organism evidence="7 8">
    <name type="scientific">Tieghemostelium lacteum</name>
    <name type="common">Slime mold</name>
    <name type="synonym">Dictyostelium lacteum</name>
    <dbReference type="NCBI Taxonomy" id="361077"/>
    <lineage>
        <taxon>Eukaryota</taxon>
        <taxon>Amoebozoa</taxon>
        <taxon>Evosea</taxon>
        <taxon>Eumycetozoa</taxon>
        <taxon>Dictyostelia</taxon>
        <taxon>Dictyosteliales</taxon>
        <taxon>Raperosteliaceae</taxon>
        <taxon>Tieghemostelium</taxon>
    </lineage>
</organism>
<dbReference type="Gene3D" id="3.40.50.2300">
    <property type="match status" value="1"/>
</dbReference>
<evidence type="ECO:0000256" key="5">
    <source>
        <dbReference type="SAM" id="MobiDB-lite"/>
    </source>
</evidence>
<feature type="region of interest" description="Disordered" evidence="5">
    <location>
        <begin position="171"/>
        <end position="199"/>
    </location>
</feature>
<feature type="region of interest" description="Disordered" evidence="5">
    <location>
        <begin position="222"/>
        <end position="250"/>
    </location>
</feature>
<evidence type="ECO:0000256" key="3">
    <source>
        <dbReference type="ARBA" id="ARBA00023224"/>
    </source>
</evidence>
<keyword evidence="2" id="KW-0902">Two-component regulatory system</keyword>
<evidence type="ECO:0000259" key="6">
    <source>
        <dbReference type="PROSITE" id="PS50110"/>
    </source>
</evidence>
<keyword evidence="3" id="KW-0807">Transducer</keyword>
<keyword evidence="8" id="KW-1185">Reference proteome</keyword>
<feature type="modified residue" description="4-aspartylphosphate" evidence="4">
    <location>
        <position position="80"/>
    </location>
</feature>
<evidence type="ECO:0000313" key="8">
    <source>
        <dbReference type="Proteomes" id="UP000076078"/>
    </source>
</evidence>